<dbReference type="CDD" id="cd20393">
    <property type="entry name" value="Tudor_SGF29_rpt1"/>
    <property type="match status" value="1"/>
</dbReference>
<dbReference type="CDD" id="cd20394">
    <property type="entry name" value="Tudor_SGF29_rpt2"/>
    <property type="match status" value="1"/>
</dbReference>
<gene>
    <name evidence="7" type="ORF">OMED0929_LOCUS3721</name>
</gene>
<feature type="coiled-coil region" evidence="5">
    <location>
        <begin position="25"/>
        <end position="52"/>
    </location>
</feature>
<comment type="subcellular location">
    <subcellularLocation>
        <location evidence="1">Nucleus</location>
    </subcellularLocation>
</comment>
<dbReference type="EMBL" id="HBEW01004465">
    <property type="protein sequence ID" value="CAD8582189.1"/>
    <property type="molecule type" value="Transcribed_RNA"/>
</dbReference>
<evidence type="ECO:0000256" key="2">
    <source>
        <dbReference type="ARBA" id="ARBA00023015"/>
    </source>
</evidence>
<dbReference type="PANTHER" id="PTHR21539:SF0">
    <property type="entry name" value="SAGA-ASSOCIATED FACTOR 29"/>
    <property type="match status" value="1"/>
</dbReference>
<evidence type="ECO:0000256" key="5">
    <source>
        <dbReference type="SAM" id="Coils"/>
    </source>
</evidence>
<dbReference type="Gene3D" id="6.10.140.1740">
    <property type="match status" value="1"/>
</dbReference>
<dbReference type="InterPro" id="IPR024610">
    <property type="entry name" value="ING_N_histone-binding"/>
</dbReference>
<dbReference type="Pfam" id="PF12998">
    <property type="entry name" value="ING"/>
    <property type="match status" value="1"/>
</dbReference>
<feature type="domain" description="SGF29 C-terminal" evidence="6">
    <location>
        <begin position="173"/>
        <end position="316"/>
    </location>
</feature>
<evidence type="ECO:0000256" key="3">
    <source>
        <dbReference type="ARBA" id="ARBA00023163"/>
    </source>
</evidence>
<dbReference type="InterPro" id="IPR047287">
    <property type="entry name" value="Tudor_SGF29_rpt2"/>
</dbReference>
<dbReference type="Pfam" id="PF07039">
    <property type="entry name" value="SGF29_Tudor"/>
    <property type="match status" value="1"/>
</dbReference>
<dbReference type="InterPro" id="IPR047288">
    <property type="entry name" value="Tudor_SGF29_rpt1"/>
</dbReference>
<organism evidence="7">
    <name type="scientific">Ostreococcus mediterraneus</name>
    <dbReference type="NCBI Taxonomy" id="1486918"/>
    <lineage>
        <taxon>Eukaryota</taxon>
        <taxon>Viridiplantae</taxon>
        <taxon>Chlorophyta</taxon>
        <taxon>Mamiellophyceae</taxon>
        <taxon>Mamiellales</taxon>
        <taxon>Bathycoccaceae</taxon>
        <taxon>Ostreococcus</taxon>
    </lineage>
</organism>
<dbReference type="AlphaFoldDB" id="A0A7S0KHV6"/>
<dbReference type="PANTHER" id="PTHR21539">
    <property type="entry name" value="SAGA-ASSOCIATED FACTOR 29"/>
    <property type="match status" value="1"/>
</dbReference>
<evidence type="ECO:0000256" key="1">
    <source>
        <dbReference type="ARBA" id="ARBA00004123"/>
    </source>
</evidence>
<proteinExistence type="predicted"/>
<accession>A0A7S0KHV6</accession>
<dbReference type="GO" id="GO:0005634">
    <property type="term" value="C:nucleus"/>
    <property type="evidence" value="ECO:0007669"/>
    <property type="project" value="UniProtKB-SubCell"/>
</dbReference>
<keyword evidence="5" id="KW-0175">Coiled coil</keyword>
<dbReference type="InterPro" id="IPR037802">
    <property type="entry name" value="SGF29"/>
</dbReference>
<name>A0A7S0KHV6_9CHLO</name>
<evidence type="ECO:0000313" key="7">
    <source>
        <dbReference type="EMBL" id="CAD8582189.1"/>
    </source>
</evidence>
<evidence type="ECO:0000256" key="4">
    <source>
        <dbReference type="ARBA" id="ARBA00023242"/>
    </source>
</evidence>
<sequence>MADGITSATYLEKFIDALADVPAELQRILATIGELDKRNSRLSEEAREKTEACATATSANARGARQGDLDQVKTLREEIENLHSSMTLIANEKIRLAQMALELVKGNAAVLDEELKTFHKELEEQGINVEDELDGDGYGAPYQPQYHHKAHRVQQHSRPQPRVPDYVARPGQEVSSMEVGDLVAANVGVLSHGAGAQEWIVATVTRYSRTEGVFEIVDADEEAEKHVYRLPQKYVIPLPKTASVRQSQNFPVGTSVLAVYPNTTTFYKAKVVQPARRLPNAEYGEFVLEFEDDGDADGQAHRAVPFRHVVLFQRSN</sequence>
<dbReference type="Gene3D" id="2.30.30.140">
    <property type="match status" value="2"/>
</dbReference>
<dbReference type="SMART" id="SM01408">
    <property type="entry name" value="ING"/>
    <property type="match status" value="1"/>
</dbReference>
<protein>
    <recommendedName>
        <fullName evidence="6">SGF29 C-terminal domain-containing protein</fullName>
    </recommendedName>
</protein>
<dbReference type="PROSITE" id="PS51518">
    <property type="entry name" value="SGF29_C"/>
    <property type="match status" value="1"/>
</dbReference>
<reference evidence="7" key="1">
    <citation type="submission" date="2021-01" db="EMBL/GenBank/DDBJ databases">
        <authorList>
            <person name="Corre E."/>
            <person name="Pelletier E."/>
            <person name="Niang G."/>
            <person name="Scheremetjew M."/>
            <person name="Finn R."/>
            <person name="Kale V."/>
            <person name="Holt S."/>
            <person name="Cochrane G."/>
            <person name="Meng A."/>
            <person name="Brown T."/>
            <person name="Cohen L."/>
        </authorList>
    </citation>
    <scope>NUCLEOTIDE SEQUENCE</scope>
    <source>
        <strain evidence="7">Clade-D-RCC2572</strain>
    </source>
</reference>
<keyword evidence="2" id="KW-0805">Transcription regulation</keyword>
<keyword evidence="3" id="KW-0804">Transcription</keyword>
<dbReference type="GO" id="GO:0000124">
    <property type="term" value="C:SAGA complex"/>
    <property type="evidence" value="ECO:0007669"/>
    <property type="project" value="InterPro"/>
</dbReference>
<evidence type="ECO:0000259" key="6">
    <source>
        <dbReference type="PROSITE" id="PS51518"/>
    </source>
</evidence>
<dbReference type="InterPro" id="IPR010750">
    <property type="entry name" value="SGF29_tudor-like_dom"/>
</dbReference>
<keyword evidence="4" id="KW-0539">Nucleus</keyword>